<evidence type="ECO:0000313" key="6">
    <source>
        <dbReference type="Proteomes" id="UP000055024"/>
    </source>
</evidence>
<dbReference type="Gene3D" id="1.20.58.610">
    <property type="entry name" value="Cdc37, Hsp90 binding domain"/>
    <property type="match status" value="1"/>
</dbReference>
<sequence>MPSTSSRAEVKLFIWLCSLLPCRCRCCCVYICLSCPKLTMPIDYSKWKDIEVSDDEDDLSPHFEKNAFFEMRHRERINRMEEEKQYDDMIEEKYKSVLMELEKLQEQQHQAGSCETEEEKKRKEEKEEELQSELKELQLCKEEIAERQRKAKWNVDTISRPGFERTCIGTASSGEVTVDFNEAENDALFNFSLMQELDDSMRILMQYPRLCDERALEFLTNQMVIVEVNGMNKLAEDIAHQRVLLSCLLHNAKIQNAHPKDRSYIAEFFTCLKESPLTSATFNADVRQCIEELRDQMERIRNSADEQQLDTKTAQQHVLESMPSILRKCFLNRDYGMLKEASDAIGLKLFQFHLNRAVSVGLWREGHFDPTCQTPPDDSS</sequence>
<dbReference type="SMART" id="SM01071">
    <property type="entry name" value="CDC37_N"/>
    <property type="match status" value="1"/>
</dbReference>
<feature type="signal peptide" evidence="3">
    <location>
        <begin position="1"/>
        <end position="24"/>
    </location>
</feature>
<evidence type="ECO:0000259" key="4">
    <source>
        <dbReference type="SMART" id="SM01071"/>
    </source>
</evidence>
<dbReference type="PANTHER" id="PTHR12800:SF4">
    <property type="entry name" value="HSP90 CO-CHAPERONE CDC37"/>
    <property type="match status" value="1"/>
</dbReference>
<dbReference type="PANTHER" id="PTHR12800">
    <property type="entry name" value="CDC37-RELATED"/>
    <property type="match status" value="1"/>
</dbReference>
<dbReference type="SUPFAM" id="SSF101391">
    <property type="entry name" value="Hsp90 co-chaperone CDC37"/>
    <property type="match status" value="1"/>
</dbReference>
<dbReference type="Pfam" id="PF03234">
    <property type="entry name" value="CDC37_N"/>
    <property type="match status" value="1"/>
</dbReference>
<dbReference type="InterPro" id="IPR038189">
    <property type="entry name" value="Cdc37_Hsp90-bd_sf"/>
</dbReference>
<feature type="domain" description="Cdc37 N-terminal" evidence="4">
    <location>
        <begin position="41"/>
        <end position="166"/>
    </location>
</feature>
<dbReference type="GO" id="GO:0019901">
    <property type="term" value="F:protein kinase binding"/>
    <property type="evidence" value="ECO:0007669"/>
    <property type="project" value="InterPro"/>
</dbReference>
<dbReference type="GO" id="GO:0051087">
    <property type="term" value="F:protein-folding chaperone binding"/>
    <property type="evidence" value="ECO:0007669"/>
    <property type="project" value="TreeGrafter"/>
</dbReference>
<name>A0A0V1H0I7_9BILA</name>
<dbReference type="GO" id="GO:0006457">
    <property type="term" value="P:protein folding"/>
    <property type="evidence" value="ECO:0007669"/>
    <property type="project" value="TreeGrafter"/>
</dbReference>
<dbReference type="InterPro" id="IPR013855">
    <property type="entry name" value="Cdc37_N_dom"/>
</dbReference>
<dbReference type="InterPro" id="IPR004918">
    <property type="entry name" value="Cdc37"/>
</dbReference>
<accession>A0A0V1H0I7</accession>
<evidence type="ECO:0000256" key="1">
    <source>
        <dbReference type="SAM" id="Coils"/>
    </source>
</evidence>
<evidence type="ECO:0000313" key="5">
    <source>
        <dbReference type="EMBL" id="KRZ04001.1"/>
    </source>
</evidence>
<comment type="caution">
    <text evidence="5">The sequence shown here is derived from an EMBL/GenBank/DDBJ whole genome shotgun (WGS) entry which is preliminary data.</text>
</comment>
<evidence type="ECO:0000256" key="2">
    <source>
        <dbReference type="SAM" id="MobiDB-lite"/>
    </source>
</evidence>
<feature type="chain" id="PRO_5006878734" evidence="3">
    <location>
        <begin position="25"/>
        <end position="380"/>
    </location>
</feature>
<dbReference type="AlphaFoldDB" id="A0A0V1H0I7"/>
<dbReference type="GO" id="GO:0005737">
    <property type="term" value="C:cytoplasm"/>
    <property type="evidence" value="ECO:0007669"/>
    <property type="project" value="TreeGrafter"/>
</dbReference>
<organism evidence="5 6">
    <name type="scientific">Trichinella zimbabwensis</name>
    <dbReference type="NCBI Taxonomy" id="268475"/>
    <lineage>
        <taxon>Eukaryota</taxon>
        <taxon>Metazoa</taxon>
        <taxon>Ecdysozoa</taxon>
        <taxon>Nematoda</taxon>
        <taxon>Enoplea</taxon>
        <taxon>Dorylaimia</taxon>
        <taxon>Trichinellida</taxon>
        <taxon>Trichinellidae</taxon>
        <taxon>Trichinella</taxon>
    </lineage>
</organism>
<feature type="region of interest" description="Disordered" evidence="2">
    <location>
        <begin position="106"/>
        <end position="127"/>
    </location>
</feature>
<keyword evidence="3" id="KW-0732">Signal</keyword>
<reference evidence="5 6" key="1">
    <citation type="submission" date="2015-01" db="EMBL/GenBank/DDBJ databases">
        <title>Evolution of Trichinella species and genotypes.</title>
        <authorList>
            <person name="Korhonen P.K."/>
            <person name="Edoardo P."/>
            <person name="Giuseppe L.R."/>
            <person name="Gasser R.B."/>
        </authorList>
    </citation>
    <scope>NUCLEOTIDE SEQUENCE [LARGE SCALE GENOMIC DNA]</scope>
    <source>
        <strain evidence="5">ISS1029</strain>
    </source>
</reference>
<proteinExistence type="predicted"/>
<dbReference type="STRING" id="268475.A0A0V1H0I7"/>
<feature type="coiled-coil region" evidence="1">
    <location>
        <begin position="283"/>
        <end position="310"/>
    </location>
</feature>
<gene>
    <name evidence="5" type="primary">Cdc37</name>
    <name evidence="5" type="ORF">T11_285</name>
</gene>
<keyword evidence="1" id="KW-0175">Coiled coil</keyword>
<dbReference type="EMBL" id="JYDP01000175">
    <property type="protein sequence ID" value="KRZ04001.1"/>
    <property type="molecule type" value="Genomic_DNA"/>
</dbReference>
<protein>
    <submittedName>
        <fullName evidence="5">Hsp90 co-chaperone Cdc37</fullName>
    </submittedName>
</protein>
<dbReference type="GO" id="GO:0031072">
    <property type="term" value="F:heat shock protein binding"/>
    <property type="evidence" value="ECO:0007669"/>
    <property type="project" value="TreeGrafter"/>
</dbReference>
<dbReference type="OrthoDB" id="440202at2759"/>
<dbReference type="Proteomes" id="UP000055024">
    <property type="component" value="Unassembled WGS sequence"/>
</dbReference>
<keyword evidence="6" id="KW-1185">Reference proteome</keyword>
<evidence type="ECO:0000256" key="3">
    <source>
        <dbReference type="SAM" id="SignalP"/>
    </source>
</evidence>
<dbReference type="GO" id="GO:0051082">
    <property type="term" value="F:unfolded protein binding"/>
    <property type="evidence" value="ECO:0007669"/>
    <property type="project" value="TreeGrafter"/>
</dbReference>
<dbReference type="GO" id="GO:0050821">
    <property type="term" value="P:protein stabilization"/>
    <property type="evidence" value="ECO:0007669"/>
    <property type="project" value="TreeGrafter"/>
</dbReference>